<protein>
    <submittedName>
        <fullName evidence="1">Uncharacterized protein</fullName>
    </submittedName>
</protein>
<name>A0A482JEF7_9CAUD</name>
<dbReference type="RefSeq" id="YP_010061734.1">
    <property type="nucleotide sequence ID" value="NC_054786.1"/>
</dbReference>
<dbReference type="GeneID" id="64871353"/>
<accession>A0A482JEF7</accession>
<gene>
    <name evidence="1" type="primary">37</name>
    <name evidence="1" type="ORF">SEA_REFUGE_37</name>
</gene>
<organism evidence="1 2">
    <name type="scientific">Mycobacterium phage Refuge</name>
    <dbReference type="NCBI Taxonomy" id="2517967"/>
    <lineage>
        <taxon>Viruses</taxon>
        <taxon>Duplodnaviria</taxon>
        <taxon>Heunggongvirae</taxon>
        <taxon>Uroviricota</taxon>
        <taxon>Caudoviricetes</taxon>
        <taxon>Refugevirus</taxon>
        <taxon>Refugevirus refuge</taxon>
    </lineage>
</organism>
<evidence type="ECO:0000313" key="1">
    <source>
        <dbReference type="EMBL" id="QBP31114.1"/>
    </source>
</evidence>
<proteinExistence type="predicted"/>
<dbReference type="Proteomes" id="UP000294688">
    <property type="component" value="Segment"/>
</dbReference>
<dbReference type="KEGG" id="vg:64871353"/>
<evidence type="ECO:0000313" key="2">
    <source>
        <dbReference type="Proteomes" id="UP000294688"/>
    </source>
</evidence>
<dbReference type="EMBL" id="MK494113">
    <property type="protein sequence ID" value="QBP31114.1"/>
    <property type="molecule type" value="Genomic_DNA"/>
</dbReference>
<keyword evidence="2" id="KW-1185">Reference proteome</keyword>
<reference evidence="1 2" key="1">
    <citation type="submission" date="2019-02" db="EMBL/GenBank/DDBJ databases">
        <authorList>
            <person name="Borges K.M."/>
            <person name="Daniels K.G."/>
            <person name="Guerrette L.R."/>
            <person name="Hannigan S.R."/>
            <person name="Hodsdon B.M."/>
            <person name="Krystek B.N."/>
            <person name="Paluszek M.C."/>
            <person name="Pettit J.E."/>
            <person name="Riccardi S.G."/>
            <person name="Rossignol A."/>
            <person name="Verrell S.C."/>
            <person name="Divens A.M."/>
            <person name="Garlena R.A."/>
            <person name="Russell D.A."/>
            <person name="Pope W.H."/>
            <person name="Jacobs-Sera D."/>
            <person name="Hatfull G.F."/>
        </authorList>
    </citation>
    <scope>NUCLEOTIDE SEQUENCE [LARGE SCALE GENOMIC DNA]</scope>
</reference>
<sequence>MTSLGGKLVVRRAGLPRYRIGQCPPVALGDRGLCLSYGASRMEPGRRGHSVGDYSTPQAGMFTVTATLPRVLGSGCPSIDPRWMVRDRHALALGHECDCPSDGRRLRWQDASPENLGRRAPFVRCPC</sequence>